<dbReference type="CDD" id="cd21505">
    <property type="entry name" value="PPP2R3C"/>
    <property type="match status" value="1"/>
</dbReference>
<dbReference type="Proteomes" id="UP000320475">
    <property type="component" value="Unassembled WGS sequence"/>
</dbReference>
<protein>
    <recommendedName>
        <fullName evidence="6">EF-hand domain-containing protein</fullName>
    </recommendedName>
</protein>
<dbReference type="SUPFAM" id="SSF47473">
    <property type="entry name" value="EF-hand"/>
    <property type="match status" value="2"/>
</dbReference>
<evidence type="ECO:0008006" key="6">
    <source>
        <dbReference type="Google" id="ProtNLM"/>
    </source>
</evidence>
<evidence type="ECO:0000313" key="4">
    <source>
        <dbReference type="EMBL" id="TPX47641.1"/>
    </source>
</evidence>
<dbReference type="PANTHER" id="PTHR12085:SF3">
    <property type="entry name" value="SERINE_THREONINE-PROTEIN PHOSPHATASE 2A REGULATORY SUBUNIT B'' SUBUNIT GAMMA"/>
    <property type="match status" value="1"/>
</dbReference>
<sequence length="496" mass="56053">MRGVCHPSQHTDGNDKPMEKALIQGDNVDQVGFNAERRFRLDQDPQERKKLENATVMNRLLLALGLPPSTSCGGSRDLNGKPSHLMNGGSHGVQLVNGESGGLMLPKFHFKKQRKNGPIAQQLTTATISAFVQKQREALLTNEDFDLLWDALNERASGNVSEDERFISYVEIQNTKVRLPQKFAPFFKPSVYLRFTTNDLGYISVQQFFNYVLRKVSLLQARIDLSAYDGDFDGFLTEAELQNYIADLMPTLNLHAISTSFRKFYLATASRKFAFFLDPQHRNKIGIQSILLSPILTELFELRETELPKELERTNWFSAISIHRVYMQYLNLDQDHNGTLSRKEVSRYSNGTFSTYFLDRLFQECQTYNGELDFLTWLDFVLAVENIGIPEAVAFCFKLLDMKQVGYLDESTLRRLLSGVVDRMEAFGHEAPKVADLTNEIFDMANPSQMPGRIYLQDLLNCGVAGTVVNLLTDAKGFFAYENREAIAAQGAGGGL</sequence>
<dbReference type="InterPro" id="IPR011992">
    <property type="entry name" value="EF-hand-dom_pair"/>
</dbReference>
<dbReference type="PROSITE" id="PS00018">
    <property type="entry name" value="EF_HAND_1"/>
    <property type="match status" value="1"/>
</dbReference>
<evidence type="ECO:0000256" key="3">
    <source>
        <dbReference type="ARBA" id="ARBA00022837"/>
    </source>
</evidence>
<comment type="caution">
    <text evidence="4">The sequence shown here is derived from an EMBL/GenBank/DDBJ whole genome shotgun (WGS) entry which is preliminary data.</text>
</comment>
<name>A0A507D8A1_9FUNG</name>
<proteinExistence type="predicted"/>
<dbReference type="PANTHER" id="PTHR12085">
    <property type="entry name" value="SERINE/THREONINE-PROTEIN PHOSPHATASE 2A REGULATORY SUBUNIT B'' SUBUNIT GAMMA"/>
    <property type="match status" value="1"/>
</dbReference>
<comment type="subcellular location">
    <subcellularLocation>
        <location evidence="1">Cytoplasm</location>
    </subcellularLocation>
</comment>
<dbReference type="Gene3D" id="1.10.238.10">
    <property type="entry name" value="EF-hand"/>
    <property type="match status" value="1"/>
</dbReference>
<dbReference type="OrthoDB" id="10265007at2759"/>
<dbReference type="AlphaFoldDB" id="A0A507D8A1"/>
<reference evidence="4 5" key="1">
    <citation type="journal article" date="2019" name="Sci. Rep.">
        <title>Comparative genomics of chytrid fungi reveal insights into the obligate biotrophic and pathogenic lifestyle of Synchytrium endobioticum.</title>
        <authorList>
            <person name="van de Vossenberg B.T.L.H."/>
            <person name="Warris S."/>
            <person name="Nguyen H.D.T."/>
            <person name="van Gent-Pelzer M.P.E."/>
            <person name="Joly D.L."/>
            <person name="van de Geest H.C."/>
            <person name="Bonants P.J.M."/>
            <person name="Smith D.S."/>
            <person name="Levesque C.A."/>
            <person name="van der Lee T.A.J."/>
        </authorList>
    </citation>
    <scope>NUCLEOTIDE SEQUENCE [LARGE SCALE GENOMIC DNA]</scope>
    <source>
        <strain evidence="4 5">LEV6574</strain>
    </source>
</reference>
<dbReference type="GO" id="GO:0030865">
    <property type="term" value="P:cortical cytoskeleton organization"/>
    <property type="evidence" value="ECO:0007669"/>
    <property type="project" value="TreeGrafter"/>
</dbReference>
<dbReference type="InterPro" id="IPR018247">
    <property type="entry name" value="EF_Hand_1_Ca_BS"/>
</dbReference>
<evidence type="ECO:0000313" key="5">
    <source>
        <dbReference type="Proteomes" id="UP000320475"/>
    </source>
</evidence>
<dbReference type="GO" id="GO:0005819">
    <property type="term" value="C:spindle"/>
    <property type="evidence" value="ECO:0007669"/>
    <property type="project" value="TreeGrafter"/>
</dbReference>
<dbReference type="EMBL" id="QEAM01000073">
    <property type="protein sequence ID" value="TPX47641.1"/>
    <property type="molecule type" value="Genomic_DNA"/>
</dbReference>
<keyword evidence="2" id="KW-0963">Cytoplasm</keyword>
<dbReference type="GO" id="GO:0005737">
    <property type="term" value="C:cytoplasm"/>
    <property type="evidence" value="ECO:0007669"/>
    <property type="project" value="UniProtKB-SubCell"/>
</dbReference>
<evidence type="ECO:0000256" key="1">
    <source>
        <dbReference type="ARBA" id="ARBA00004496"/>
    </source>
</evidence>
<dbReference type="VEuPathDB" id="FungiDB:SeMB42_g00408"/>
<evidence type="ECO:0000256" key="2">
    <source>
        <dbReference type="ARBA" id="ARBA00022490"/>
    </source>
</evidence>
<keyword evidence="3" id="KW-0106">Calcium</keyword>
<dbReference type="GO" id="GO:0000226">
    <property type="term" value="P:microtubule cytoskeleton organization"/>
    <property type="evidence" value="ECO:0007669"/>
    <property type="project" value="TreeGrafter"/>
</dbReference>
<dbReference type="InterPro" id="IPR039865">
    <property type="entry name" value="PPP2R3C"/>
</dbReference>
<dbReference type="GO" id="GO:0035303">
    <property type="term" value="P:regulation of dephosphorylation"/>
    <property type="evidence" value="ECO:0007669"/>
    <property type="project" value="InterPro"/>
</dbReference>
<gene>
    <name evidence="4" type="ORF">SeLEV6574_g02560</name>
</gene>
<accession>A0A507D8A1</accession>
<organism evidence="4 5">
    <name type="scientific">Synchytrium endobioticum</name>
    <dbReference type="NCBI Taxonomy" id="286115"/>
    <lineage>
        <taxon>Eukaryota</taxon>
        <taxon>Fungi</taxon>
        <taxon>Fungi incertae sedis</taxon>
        <taxon>Chytridiomycota</taxon>
        <taxon>Chytridiomycota incertae sedis</taxon>
        <taxon>Chytridiomycetes</taxon>
        <taxon>Synchytriales</taxon>
        <taxon>Synchytriaceae</taxon>
        <taxon>Synchytrium</taxon>
    </lineage>
</organism>